<dbReference type="EMBL" id="JBHLUK010000010">
    <property type="protein sequence ID" value="MFC0422923.1"/>
    <property type="molecule type" value="Genomic_DNA"/>
</dbReference>
<evidence type="ECO:0000313" key="3">
    <source>
        <dbReference type="Proteomes" id="UP001589855"/>
    </source>
</evidence>
<evidence type="ECO:0008006" key="4">
    <source>
        <dbReference type="Google" id="ProtNLM"/>
    </source>
</evidence>
<evidence type="ECO:0000313" key="2">
    <source>
        <dbReference type="EMBL" id="MFC0422923.1"/>
    </source>
</evidence>
<feature type="transmembrane region" description="Helical" evidence="1">
    <location>
        <begin position="7"/>
        <end position="25"/>
    </location>
</feature>
<evidence type="ECO:0000256" key="1">
    <source>
        <dbReference type="SAM" id="Phobius"/>
    </source>
</evidence>
<accession>A0ABV6K0C9</accession>
<gene>
    <name evidence="2" type="ORF">ACFFGS_01910</name>
</gene>
<keyword evidence="1" id="KW-0472">Membrane</keyword>
<feature type="transmembrane region" description="Helical" evidence="1">
    <location>
        <begin position="167"/>
        <end position="185"/>
    </location>
</feature>
<feature type="transmembrane region" description="Helical" evidence="1">
    <location>
        <begin position="45"/>
        <end position="68"/>
    </location>
</feature>
<keyword evidence="1" id="KW-1133">Transmembrane helix</keyword>
<dbReference type="Proteomes" id="UP001589855">
    <property type="component" value="Unassembled WGS sequence"/>
</dbReference>
<feature type="transmembrane region" description="Helical" evidence="1">
    <location>
        <begin position="197"/>
        <end position="219"/>
    </location>
</feature>
<protein>
    <recommendedName>
        <fullName evidence="4">Integral membrane protein</fullName>
    </recommendedName>
</protein>
<comment type="caution">
    <text evidence="2">The sequence shown here is derived from an EMBL/GenBank/DDBJ whole genome shotgun (WGS) entry which is preliminary data.</text>
</comment>
<proteinExistence type="predicted"/>
<feature type="transmembrane region" description="Helical" evidence="1">
    <location>
        <begin position="108"/>
        <end position="129"/>
    </location>
</feature>
<reference evidence="2 3" key="1">
    <citation type="submission" date="2024-09" db="EMBL/GenBank/DDBJ databases">
        <authorList>
            <person name="Sun Q."/>
            <person name="Mori K."/>
        </authorList>
    </citation>
    <scope>NUCLEOTIDE SEQUENCE [LARGE SCALE GENOMIC DNA]</scope>
    <source>
        <strain evidence="2 3">TBRC 4575</strain>
    </source>
</reference>
<dbReference type="RefSeq" id="WP_137644679.1">
    <property type="nucleotide sequence ID" value="NZ_BAABRM010000012.1"/>
</dbReference>
<sequence>MGNLLTNNLIVLTIVIGVPAVFAWLLTLVNRRSKANLVNRFGINSQVYCGFLGIMLHEISHLFVALIFRHGIQSVRLIKLPHLHADQTDDLALGYVNHTWNRNSPYQVIGNLFIGVAPIFGCTAALLGLDFWLAPGIGRAIVHLAATPEQLDWQGSLQLLMTSPTNWWQLGLLLLLSLSIILGGFDLSPADYENSALGLYSTCGGLVVLTSLATLIGWTGWMAPLIAWGLTVAIILGSSLIVSILVMVLTFSFTDH</sequence>
<organism evidence="2 3">
    <name type="scientific">Lactiplantibacillus plajomi</name>
    <dbReference type="NCBI Taxonomy" id="1457217"/>
    <lineage>
        <taxon>Bacteria</taxon>
        <taxon>Bacillati</taxon>
        <taxon>Bacillota</taxon>
        <taxon>Bacilli</taxon>
        <taxon>Lactobacillales</taxon>
        <taxon>Lactobacillaceae</taxon>
        <taxon>Lactiplantibacillus</taxon>
    </lineage>
</organism>
<name>A0ABV6K0C9_9LACO</name>
<keyword evidence="1" id="KW-0812">Transmembrane</keyword>
<keyword evidence="3" id="KW-1185">Reference proteome</keyword>
<feature type="transmembrane region" description="Helical" evidence="1">
    <location>
        <begin position="225"/>
        <end position="251"/>
    </location>
</feature>